<dbReference type="Pfam" id="PF01161">
    <property type="entry name" value="PBP"/>
    <property type="match status" value="1"/>
</dbReference>
<name>A0A117E3F7_ASPNG</name>
<dbReference type="OMA" id="MEWIERP"/>
<dbReference type="OrthoDB" id="10251855at2759"/>
<dbReference type="InterPro" id="IPR049556">
    <property type="entry name" value="PhiB"/>
</dbReference>
<dbReference type="EMBL" id="BCMY01000024">
    <property type="protein sequence ID" value="GAQ47018.1"/>
    <property type="molecule type" value="Genomic_DNA"/>
</dbReference>
<gene>
    <name evidence="1" type="ORF">ABL_09679</name>
</gene>
<dbReference type="CDD" id="cd00457">
    <property type="entry name" value="PEBP"/>
    <property type="match status" value="1"/>
</dbReference>
<dbReference type="VEuPathDB" id="FungiDB:M747DRAFT_298703"/>
<organism evidence="1 2">
    <name type="scientific">Aspergillus niger</name>
    <dbReference type="NCBI Taxonomy" id="5061"/>
    <lineage>
        <taxon>Eukaryota</taxon>
        <taxon>Fungi</taxon>
        <taxon>Dikarya</taxon>
        <taxon>Ascomycota</taxon>
        <taxon>Pezizomycotina</taxon>
        <taxon>Eurotiomycetes</taxon>
        <taxon>Eurotiomycetidae</taxon>
        <taxon>Eurotiales</taxon>
        <taxon>Aspergillaceae</taxon>
        <taxon>Aspergillus</taxon>
        <taxon>Aspergillus subgen. Circumdati</taxon>
    </lineage>
</organism>
<evidence type="ECO:0000313" key="1">
    <source>
        <dbReference type="EMBL" id="GAQ47018.1"/>
    </source>
</evidence>
<evidence type="ECO:0000313" key="2">
    <source>
        <dbReference type="Proteomes" id="UP000068243"/>
    </source>
</evidence>
<dbReference type="SUPFAM" id="SSF49777">
    <property type="entry name" value="PEBP-like"/>
    <property type="match status" value="1"/>
</dbReference>
<dbReference type="InterPro" id="IPR036610">
    <property type="entry name" value="PEBP-like_sf"/>
</dbReference>
<proteinExistence type="predicted"/>
<reference evidence="2" key="1">
    <citation type="journal article" date="2016" name="Genome Announc.">
        <title>Draft genome sequence of Aspergillus niger strain An76.</title>
        <authorList>
            <person name="Gong W."/>
            <person name="Cheng Z."/>
            <person name="Zhang H."/>
            <person name="Liu L."/>
            <person name="Gao P."/>
            <person name="Wang L."/>
        </authorList>
    </citation>
    <scope>NUCLEOTIDE SEQUENCE [LARGE SCALE GENOMIC DNA]</scope>
    <source>
        <strain evidence="2">An76</strain>
    </source>
</reference>
<dbReference type="InterPro" id="IPR008914">
    <property type="entry name" value="PEBP"/>
</dbReference>
<dbReference type="Gene3D" id="3.90.280.10">
    <property type="entry name" value="PEBP-like"/>
    <property type="match status" value="1"/>
</dbReference>
<comment type="caution">
    <text evidence="1">The sequence shown here is derived from an EMBL/GenBank/DDBJ whole genome shotgun (WGS) entry which is preliminary data.</text>
</comment>
<accession>A0A117E3F7</accession>
<dbReference type="Proteomes" id="UP000068243">
    <property type="component" value="Unassembled WGS sequence"/>
</dbReference>
<dbReference type="VEuPathDB" id="FungiDB:ASPNIDRAFT2_1142871"/>
<dbReference type="VEuPathDB" id="FungiDB:An05g01520"/>
<protein>
    <recommendedName>
        <fullName evidence="3">PEBP-like protein</fullName>
    </recommendedName>
</protein>
<sequence length="206" mass="22850">MDKLPPRIEAFLGRLLRNKRGRDAKLLTRTSPVLQALQPTIAVTSSVGPSQSPLPAEYTQVGANRFPPLSWTVPNDSVPAEKINSYVLIVEDADAPLPNPIVHGLYYGLAKDKTSISSDDVAVADASKRALQGGFQYGLNWHQNVWSGPRPVLGHGSHRYFFQVLALGKALEEKPWGKEELLQWLEKEKESVLAWGEWVGTFVREP</sequence>
<evidence type="ECO:0008006" key="3">
    <source>
        <dbReference type="Google" id="ProtNLM"/>
    </source>
</evidence>
<dbReference type="AlphaFoldDB" id="A0A117E3F7"/>
<dbReference type="PaxDb" id="5061-CADANGAP00004805"/>
<dbReference type="PANTHER" id="PTHR30289">
    <property type="entry name" value="UNCHARACTERIZED PROTEIN YBCL-RELATED"/>
    <property type="match status" value="1"/>
</dbReference>
<dbReference type="VEuPathDB" id="FungiDB:ATCC64974_42190"/>
<dbReference type="PANTHER" id="PTHR30289:SF1">
    <property type="entry name" value="PEBP (PHOSPHATIDYLETHANOLAMINE-BINDING PROTEIN) FAMILY PROTEIN"/>
    <property type="match status" value="1"/>
</dbReference>